<dbReference type="PROSITE" id="PS50110">
    <property type="entry name" value="RESPONSE_REGULATORY"/>
    <property type="match status" value="1"/>
</dbReference>
<dbReference type="Gene3D" id="3.20.20.450">
    <property type="entry name" value="EAL domain"/>
    <property type="match status" value="1"/>
</dbReference>
<dbReference type="InterPro" id="IPR050706">
    <property type="entry name" value="Cyclic-di-GMP_PDE-like"/>
</dbReference>
<sequence>MNILIIDDDFFVLKLLGRQLANLGYPQVTVCQQAVDAMGIIENASTPFDLLFCDIQMPELDGVELLRQIAQHGFRGGLVLMSGEDERILHAVSYLAQAHKLRVLNAFTKPVKPEQLQRILEQQLSFVVRETAPAKKVYGPDEVRHAIHNGELVNYYQPKVSSRTGEVVGVETLVRWQHPVDGLVFPDQFITTAEQSRLIDDLTRVVLINALKQCRGWRDDGLDLSVAVNISMNNLNSLDFPDFIVDVARTAAVELPKLVLEITESQLMNNPVTALDILTRLRLKHITLSIDDFGTGHSSLRQLRDIAFNELKVDAGFVHGASQSPSQRAILRASVDMARGLGMQSVAEGVENADDWNFLLDLDLCDIMQGYFIARPMPASAMKDWMQEWEMRRHDLMAGIGRNG</sequence>
<evidence type="ECO:0000313" key="4">
    <source>
        <dbReference type="EMBL" id="UTW10074.1"/>
    </source>
</evidence>
<proteinExistence type="predicted"/>
<dbReference type="InterPro" id="IPR001789">
    <property type="entry name" value="Sig_transdc_resp-reg_receiver"/>
</dbReference>
<dbReference type="RefSeq" id="WP_255852079.1">
    <property type="nucleotide sequence ID" value="NZ_CP073347.1"/>
</dbReference>
<dbReference type="CDD" id="cd01948">
    <property type="entry name" value="EAL"/>
    <property type="match status" value="1"/>
</dbReference>
<dbReference type="SMART" id="SM00448">
    <property type="entry name" value="REC"/>
    <property type="match status" value="1"/>
</dbReference>
<evidence type="ECO:0000313" key="5">
    <source>
        <dbReference type="Proteomes" id="UP001058461"/>
    </source>
</evidence>
<dbReference type="Proteomes" id="UP001058461">
    <property type="component" value="Chromosome"/>
</dbReference>
<evidence type="ECO:0000256" key="1">
    <source>
        <dbReference type="PROSITE-ProRule" id="PRU00169"/>
    </source>
</evidence>
<keyword evidence="5" id="KW-1185">Reference proteome</keyword>
<dbReference type="PANTHER" id="PTHR33121">
    <property type="entry name" value="CYCLIC DI-GMP PHOSPHODIESTERASE PDEF"/>
    <property type="match status" value="1"/>
</dbReference>
<dbReference type="InterPro" id="IPR001633">
    <property type="entry name" value="EAL_dom"/>
</dbReference>
<dbReference type="Pfam" id="PF00072">
    <property type="entry name" value="Response_reg"/>
    <property type="match status" value="1"/>
</dbReference>
<evidence type="ECO:0000259" key="3">
    <source>
        <dbReference type="PROSITE" id="PS50883"/>
    </source>
</evidence>
<dbReference type="PANTHER" id="PTHR33121:SF79">
    <property type="entry name" value="CYCLIC DI-GMP PHOSPHODIESTERASE PDED-RELATED"/>
    <property type="match status" value="1"/>
</dbReference>
<protein>
    <submittedName>
        <fullName evidence="4">EAL domain-containing response regulator</fullName>
    </submittedName>
</protein>
<dbReference type="SUPFAM" id="SSF52172">
    <property type="entry name" value="CheY-like"/>
    <property type="match status" value="1"/>
</dbReference>
<dbReference type="SUPFAM" id="SSF141868">
    <property type="entry name" value="EAL domain-like"/>
    <property type="match status" value="1"/>
</dbReference>
<reference evidence="4" key="1">
    <citation type="submission" date="2021-04" db="EMBL/GenBank/DDBJ databases">
        <title>Oceanospirillales bacteria with DddD are important DMSP degraders in coastal seawater.</title>
        <authorList>
            <person name="Liu J."/>
        </authorList>
    </citation>
    <scope>NUCLEOTIDE SEQUENCE</scope>
    <source>
        <strain evidence="4">D13-1</strain>
    </source>
</reference>
<accession>A0ABY5HD75</accession>
<dbReference type="PROSITE" id="PS50883">
    <property type="entry name" value="EAL"/>
    <property type="match status" value="1"/>
</dbReference>
<keyword evidence="1" id="KW-0597">Phosphoprotein</keyword>
<organism evidence="4 5">
    <name type="scientific">Marinobacterium rhizophilum</name>
    <dbReference type="NCBI Taxonomy" id="420402"/>
    <lineage>
        <taxon>Bacteria</taxon>
        <taxon>Pseudomonadati</taxon>
        <taxon>Pseudomonadota</taxon>
        <taxon>Gammaproteobacteria</taxon>
        <taxon>Oceanospirillales</taxon>
        <taxon>Oceanospirillaceae</taxon>
        <taxon>Marinobacterium</taxon>
    </lineage>
</organism>
<feature type="modified residue" description="4-aspartylphosphate" evidence="1">
    <location>
        <position position="54"/>
    </location>
</feature>
<dbReference type="InterPro" id="IPR011006">
    <property type="entry name" value="CheY-like_superfamily"/>
</dbReference>
<dbReference type="SMART" id="SM00052">
    <property type="entry name" value="EAL"/>
    <property type="match status" value="1"/>
</dbReference>
<dbReference type="EMBL" id="CP073347">
    <property type="protein sequence ID" value="UTW10074.1"/>
    <property type="molecule type" value="Genomic_DNA"/>
</dbReference>
<dbReference type="InterPro" id="IPR035919">
    <property type="entry name" value="EAL_sf"/>
</dbReference>
<name>A0ABY5HD75_9GAMM</name>
<evidence type="ECO:0000259" key="2">
    <source>
        <dbReference type="PROSITE" id="PS50110"/>
    </source>
</evidence>
<feature type="domain" description="EAL" evidence="3">
    <location>
        <begin position="136"/>
        <end position="390"/>
    </location>
</feature>
<gene>
    <name evidence="4" type="ORF">KDW95_12175</name>
</gene>
<dbReference type="Gene3D" id="3.40.50.2300">
    <property type="match status" value="1"/>
</dbReference>
<feature type="domain" description="Response regulatory" evidence="2">
    <location>
        <begin position="2"/>
        <end position="124"/>
    </location>
</feature>
<dbReference type="Pfam" id="PF00563">
    <property type="entry name" value="EAL"/>
    <property type="match status" value="1"/>
</dbReference>